<keyword evidence="2" id="KW-1185">Reference proteome</keyword>
<dbReference type="Proteomes" id="UP000548304">
    <property type="component" value="Unassembled WGS sequence"/>
</dbReference>
<reference evidence="1 2" key="1">
    <citation type="submission" date="2020-07" db="EMBL/GenBank/DDBJ databases">
        <title>Genomic Encyclopedia of Type Strains, Phase III (KMG-III): the genomes of soil and plant-associated and newly described type strains.</title>
        <authorList>
            <person name="Whitman W."/>
        </authorList>
    </citation>
    <scope>NUCLEOTIDE SEQUENCE [LARGE SCALE GENOMIC DNA]</scope>
    <source>
        <strain evidence="1 2">CECT 8576</strain>
    </source>
</reference>
<protein>
    <submittedName>
        <fullName evidence="1">Uncharacterized protein</fullName>
    </submittedName>
</protein>
<accession>A0A852Z1K2</accession>
<comment type="caution">
    <text evidence="1">The sequence shown here is derived from an EMBL/GenBank/DDBJ whole genome shotgun (WGS) entry which is preliminary data.</text>
</comment>
<dbReference type="RefSeq" id="WP_281361454.1">
    <property type="nucleotide sequence ID" value="NZ_JACBYW010000014.1"/>
</dbReference>
<evidence type="ECO:0000313" key="2">
    <source>
        <dbReference type="Proteomes" id="UP000548304"/>
    </source>
</evidence>
<organism evidence="1 2">
    <name type="scientific">Actinopolyspora biskrensis</name>
    <dbReference type="NCBI Taxonomy" id="1470178"/>
    <lineage>
        <taxon>Bacteria</taxon>
        <taxon>Bacillati</taxon>
        <taxon>Actinomycetota</taxon>
        <taxon>Actinomycetes</taxon>
        <taxon>Actinopolysporales</taxon>
        <taxon>Actinopolysporaceae</taxon>
        <taxon>Actinopolyspora</taxon>
    </lineage>
</organism>
<evidence type="ECO:0000313" key="1">
    <source>
        <dbReference type="EMBL" id="NYH81124.1"/>
    </source>
</evidence>
<gene>
    <name evidence="1" type="ORF">FHR84_004502</name>
</gene>
<dbReference type="EMBL" id="JACBYW010000014">
    <property type="protein sequence ID" value="NYH81124.1"/>
    <property type="molecule type" value="Genomic_DNA"/>
</dbReference>
<dbReference type="AlphaFoldDB" id="A0A852Z1K2"/>
<proteinExistence type="predicted"/>
<sequence length="43" mass="4671">MLGVGSGQPHELLHTLFWLDELYRAELQEAAAHPSERVAAAVG</sequence>
<name>A0A852Z1K2_9ACTN</name>